<feature type="non-terminal residue" evidence="1">
    <location>
        <position position="1"/>
    </location>
</feature>
<name>A0ABT7VVU7_9GAMM</name>
<evidence type="ECO:0000313" key="2">
    <source>
        <dbReference type="Proteomes" id="UP001171945"/>
    </source>
</evidence>
<organism evidence="1 2">
    <name type="scientific">Candidatus Marithioploca araucensis</name>
    <dbReference type="NCBI Taxonomy" id="70273"/>
    <lineage>
        <taxon>Bacteria</taxon>
        <taxon>Pseudomonadati</taxon>
        <taxon>Pseudomonadota</taxon>
        <taxon>Gammaproteobacteria</taxon>
        <taxon>Thiotrichales</taxon>
        <taxon>Thiotrichaceae</taxon>
        <taxon>Candidatus Marithioploca</taxon>
    </lineage>
</organism>
<protein>
    <recommendedName>
        <fullName evidence="3">AAA family ATPase</fullName>
    </recommendedName>
</protein>
<dbReference type="Proteomes" id="UP001171945">
    <property type="component" value="Unassembled WGS sequence"/>
</dbReference>
<dbReference type="EMBL" id="JAUCGM010000814">
    <property type="protein sequence ID" value="MDM8563699.1"/>
    <property type="molecule type" value="Genomic_DNA"/>
</dbReference>
<evidence type="ECO:0000313" key="1">
    <source>
        <dbReference type="EMBL" id="MDM8563699.1"/>
    </source>
</evidence>
<proteinExistence type="predicted"/>
<sequence length="344" mass="40098">GSPFNVQRSVHIPNLTHDEVVYLFDWYQRERQQKIEPEVVERIWYEFKGQPGLTCWFGELLTETYNQATDQPITMTLFEGVYAAALNLLPNNNILNIISKAKQESYKSFVLELFQTKQKVNFTYDDPTINFLYLNGVVSIDEVSLTEHYVKFPCPYIQKRLFNSFARELYPEIDGLYSPFDELSDNITDQSMDIPRLLQRYEQYLHANREMVLKDAPRRKNDLRVFEAVFQFHLYLYLVNFFCNYGVQVVPEIPTGNGAIDLLIRYAGQLFGLELKSFANQPGYRQALKQAAKYGKQLGLTEVWLVLFVEAVDDQNRQRFEMVYTDPKTGVVVHPLFVQTGSLV</sequence>
<gene>
    <name evidence="1" type="ORF">QUF54_10130</name>
</gene>
<keyword evidence="2" id="KW-1185">Reference proteome</keyword>
<evidence type="ECO:0008006" key="3">
    <source>
        <dbReference type="Google" id="ProtNLM"/>
    </source>
</evidence>
<comment type="caution">
    <text evidence="1">The sequence shown here is derived from an EMBL/GenBank/DDBJ whole genome shotgun (WGS) entry which is preliminary data.</text>
</comment>
<reference evidence="1" key="1">
    <citation type="submission" date="2023-06" db="EMBL/GenBank/DDBJ databases">
        <title>Uncultivated large filamentous bacteria from sulfidic sediments reveal new species and different genomic features in energy metabolism and defense.</title>
        <authorList>
            <person name="Fonseca A."/>
        </authorList>
    </citation>
    <scope>NUCLEOTIDE SEQUENCE</scope>
    <source>
        <strain evidence="1">HSG4</strain>
    </source>
</reference>
<accession>A0ABT7VVU7</accession>